<accession>A0A9X1SZR1</accession>
<gene>
    <name evidence="1" type="ORF">LRX75_02505</name>
</gene>
<dbReference type="RefSeq" id="WP_231811620.1">
    <property type="nucleotide sequence ID" value="NZ_JAJOZR010000001.1"/>
</dbReference>
<dbReference type="AlphaFoldDB" id="A0A9X1SZR1"/>
<keyword evidence="2" id="KW-1185">Reference proteome</keyword>
<protein>
    <submittedName>
        <fullName evidence="1">Uncharacterized protein</fullName>
    </submittedName>
</protein>
<comment type="caution">
    <text evidence="1">The sequence shown here is derived from an EMBL/GenBank/DDBJ whole genome shotgun (WGS) entry which is preliminary data.</text>
</comment>
<sequence>MNVHFDITGHYVHEIHSVLASVGIAEGTAYHEVPFDPATRARGQHTFDFRDKQTADDATTTWQQHLERRAAVHR</sequence>
<proteinExistence type="predicted"/>
<evidence type="ECO:0000313" key="2">
    <source>
        <dbReference type="Proteomes" id="UP001139089"/>
    </source>
</evidence>
<dbReference type="Proteomes" id="UP001139089">
    <property type="component" value="Unassembled WGS sequence"/>
</dbReference>
<reference evidence="1" key="1">
    <citation type="submission" date="2021-12" db="EMBL/GenBank/DDBJ databases">
        <authorList>
            <person name="Li Y."/>
        </authorList>
    </citation>
    <scope>NUCLEOTIDE SEQUENCE</scope>
    <source>
        <strain evidence="1">DKSPLA3</strain>
    </source>
</reference>
<organism evidence="1 2">
    <name type="scientific">Rhizobium quercicola</name>
    <dbReference type="NCBI Taxonomy" id="2901226"/>
    <lineage>
        <taxon>Bacteria</taxon>
        <taxon>Pseudomonadati</taxon>
        <taxon>Pseudomonadota</taxon>
        <taxon>Alphaproteobacteria</taxon>
        <taxon>Hyphomicrobiales</taxon>
        <taxon>Rhizobiaceae</taxon>
        <taxon>Rhizobium/Agrobacterium group</taxon>
        <taxon>Rhizobium</taxon>
    </lineage>
</organism>
<name>A0A9X1SZR1_9HYPH</name>
<evidence type="ECO:0000313" key="1">
    <source>
        <dbReference type="EMBL" id="MCD7107905.1"/>
    </source>
</evidence>
<dbReference type="EMBL" id="JAJOZR010000001">
    <property type="protein sequence ID" value="MCD7107905.1"/>
    <property type="molecule type" value="Genomic_DNA"/>
</dbReference>